<organism evidence="1 2">
    <name type="scientific">Polytolypa hystricis (strain UAMH7299)</name>
    <dbReference type="NCBI Taxonomy" id="1447883"/>
    <lineage>
        <taxon>Eukaryota</taxon>
        <taxon>Fungi</taxon>
        <taxon>Dikarya</taxon>
        <taxon>Ascomycota</taxon>
        <taxon>Pezizomycotina</taxon>
        <taxon>Eurotiomycetes</taxon>
        <taxon>Eurotiomycetidae</taxon>
        <taxon>Onygenales</taxon>
        <taxon>Onygenales incertae sedis</taxon>
        <taxon>Polytolypa</taxon>
    </lineage>
</organism>
<dbReference type="Proteomes" id="UP000224634">
    <property type="component" value="Unassembled WGS sequence"/>
</dbReference>
<protein>
    <submittedName>
        <fullName evidence="1">Uncharacterized protein</fullName>
    </submittedName>
</protein>
<dbReference type="AlphaFoldDB" id="A0A2B7XE95"/>
<sequence>MAGQAPQPGQTGVTYLDVRAITIELRDMKPTSSESHSYGLWDGILNWTFPISEDYITRPNTSMPSASGEYSGSIWDEGAEQLRKYLRAQHGCRPVNKRTPVYGILAVGRRVRFFLYDDVTKDIQGWQPDTTFEESHGGQQFYHVKHDAT</sequence>
<dbReference type="OrthoDB" id="4499616at2759"/>
<comment type="caution">
    <text evidence="1">The sequence shown here is derived from an EMBL/GenBank/DDBJ whole genome shotgun (WGS) entry which is preliminary data.</text>
</comment>
<gene>
    <name evidence="1" type="ORF">AJ80_08025</name>
</gene>
<accession>A0A2B7XE95</accession>
<dbReference type="EMBL" id="PDNA01000170">
    <property type="protein sequence ID" value="PGH07265.1"/>
    <property type="molecule type" value="Genomic_DNA"/>
</dbReference>
<proteinExistence type="predicted"/>
<reference evidence="1 2" key="1">
    <citation type="submission" date="2017-10" db="EMBL/GenBank/DDBJ databases">
        <title>Comparative genomics in systemic dimorphic fungi from Ajellomycetaceae.</title>
        <authorList>
            <person name="Munoz J.F."/>
            <person name="Mcewen J.G."/>
            <person name="Clay O.K."/>
            <person name="Cuomo C.A."/>
        </authorList>
    </citation>
    <scope>NUCLEOTIDE SEQUENCE [LARGE SCALE GENOMIC DNA]</scope>
    <source>
        <strain evidence="1 2">UAMH7299</strain>
    </source>
</reference>
<name>A0A2B7XE95_POLH7</name>
<keyword evidence="2" id="KW-1185">Reference proteome</keyword>
<evidence type="ECO:0000313" key="2">
    <source>
        <dbReference type="Proteomes" id="UP000224634"/>
    </source>
</evidence>
<evidence type="ECO:0000313" key="1">
    <source>
        <dbReference type="EMBL" id="PGH07265.1"/>
    </source>
</evidence>